<feature type="compositionally biased region" description="Basic and acidic residues" evidence="1">
    <location>
        <begin position="235"/>
        <end position="248"/>
    </location>
</feature>
<proteinExistence type="predicted"/>
<evidence type="ECO:0000313" key="3">
    <source>
        <dbReference type="Proteomes" id="UP000669133"/>
    </source>
</evidence>
<dbReference type="GeneID" id="93653458"/>
<feature type="compositionally biased region" description="Polar residues" evidence="1">
    <location>
        <begin position="366"/>
        <end position="397"/>
    </location>
</feature>
<organism evidence="2 3">
    <name type="scientific">Candida metapsilosis</name>
    <dbReference type="NCBI Taxonomy" id="273372"/>
    <lineage>
        <taxon>Eukaryota</taxon>
        <taxon>Fungi</taxon>
        <taxon>Dikarya</taxon>
        <taxon>Ascomycota</taxon>
        <taxon>Saccharomycotina</taxon>
        <taxon>Pichiomycetes</taxon>
        <taxon>Debaryomycetaceae</taxon>
        <taxon>Candida/Lodderomyces clade</taxon>
        <taxon>Candida</taxon>
    </lineage>
</organism>
<sequence length="484" mass="54281">MPHPGRPKGRMNKKTMQQAALARQQAAQMQAAQANRAAQEQLHHHPHHLHGRHEASNIKEEAGIQLHDEADLITYRNDALIRYMSNHEYIENVTAKPIHSSKISPPSLYPTLPKRNADDYANVNPEEIYYGDIEYMKYFDEQLTKSLSVMRQEDDPGFVRYLFNTDNYPYKRAKFTELANLQQELKDRESVDKLAQGYESILQECREKFHQEYKFQASTKVYSIPVRKLTSDVKVQRAPDDYNPKDFDPVGVPNEPSPSPAKEVVVSNAGEKGNGEQGEAPSAIDDNGFNSNDIDLDLDTNADDMFQFVDEGNENFENITSSVINGSNVTSQAQKRQEHETHANALGLQDNETGSTGEPLDAMTTAAPNQNTDTIRSGTNGLSTDEPQKSSQQSPETQQPMDQNNNQNANQPNDGDDDDQLNDAMVAEINDLFNDDDHGMDHHSGIVNDDIGDLYNFDQGDNGDLLGGSEFEQDFLSQINQSME</sequence>
<feature type="region of interest" description="Disordered" evidence="1">
    <location>
        <begin position="32"/>
        <end position="55"/>
    </location>
</feature>
<evidence type="ECO:0000256" key="1">
    <source>
        <dbReference type="SAM" id="MobiDB-lite"/>
    </source>
</evidence>
<evidence type="ECO:0000313" key="2">
    <source>
        <dbReference type="EMBL" id="KAG5417196.1"/>
    </source>
</evidence>
<gene>
    <name evidence="2" type="ORF">I9W82_004829</name>
</gene>
<protein>
    <submittedName>
        <fullName evidence="2">Uncharacterized protein</fullName>
    </submittedName>
</protein>
<feature type="region of interest" description="Disordered" evidence="1">
    <location>
        <begin position="235"/>
        <end position="264"/>
    </location>
</feature>
<feature type="region of interest" description="Disordered" evidence="1">
    <location>
        <begin position="328"/>
        <end position="421"/>
    </location>
</feature>
<accession>A0A8H7ZE54</accession>
<name>A0A8H7ZE54_9ASCO</name>
<reference evidence="2 3" key="1">
    <citation type="submission" date="2020-12" db="EMBL/GenBank/DDBJ databases">
        <title>Effect of drift, selection, and recombination on the evolution of hybrid genomes in Candida yeast pathogens.</title>
        <authorList>
            <person name="Mixao V."/>
            <person name="Ksiezopolska E."/>
            <person name="Saus E."/>
            <person name="Boekhout T."/>
            <person name="Gacser A."/>
            <person name="Gabaldon T."/>
        </authorList>
    </citation>
    <scope>NUCLEOTIDE SEQUENCE [LARGE SCALE GENOMIC DNA]</scope>
    <source>
        <strain evidence="2 3">BP57</strain>
    </source>
</reference>
<dbReference type="EMBL" id="JAEOAQ010000007">
    <property type="protein sequence ID" value="KAG5417196.1"/>
    <property type="molecule type" value="Genomic_DNA"/>
</dbReference>
<comment type="caution">
    <text evidence="2">The sequence shown here is derived from an EMBL/GenBank/DDBJ whole genome shotgun (WGS) entry which is preliminary data.</text>
</comment>
<keyword evidence="3" id="KW-1185">Reference proteome</keyword>
<dbReference type="OrthoDB" id="4093693at2759"/>
<dbReference type="AlphaFoldDB" id="A0A8H7ZE54"/>
<feature type="compositionally biased region" description="Low complexity" evidence="1">
    <location>
        <begin position="398"/>
        <end position="413"/>
    </location>
</feature>
<dbReference type="RefSeq" id="XP_067546312.1">
    <property type="nucleotide sequence ID" value="XM_067693941.1"/>
</dbReference>
<dbReference type="Proteomes" id="UP000669133">
    <property type="component" value="Unassembled WGS sequence"/>
</dbReference>